<proteinExistence type="predicted"/>
<dbReference type="EMBL" id="JBHHMI010000029">
    <property type="protein sequence ID" value="MFB5269350.1"/>
    <property type="molecule type" value="Genomic_DNA"/>
</dbReference>
<dbReference type="RefSeq" id="WP_375357622.1">
    <property type="nucleotide sequence ID" value="NZ_JBHHMI010000029.1"/>
</dbReference>
<reference evidence="1 2" key="1">
    <citation type="submission" date="2024-09" db="EMBL/GenBank/DDBJ databases">
        <title>Paenibacillus zeirhizospherea sp. nov., isolated from surface of the maize (Zea mays) roots in a horticulture field, Hungary.</title>
        <authorList>
            <person name="Marton D."/>
            <person name="Farkas M."/>
            <person name="Bedics A."/>
            <person name="Toth E."/>
            <person name="Tancsics A."/>
            <person name="Boka K."/>
            <person name="Maroti G."/>
            <person name="Kriszt B."/>
            <person name="Cserhati M."/>
        </authorList>
    </citation>
    <scope>NUCLEOTIDE SEQUENCE [LARGE SCALE GENOMIC DNA]</scope>
    <source>
        <strain evidence="1 2">KCTC 33519</strain>
    </source>
</reference>
<organism evidence="1 2">
    <name type="scientific">Paenibacillus enshidis</name>
    <dbReference type="NCBI Taxonomy" id="1458439"/>
    <lineage>
        <taxon>Bacteria</taxon>
        <taxon>Bacillati</taxon>
        <taxon>Bacillota</taxon>
        <taxon>Bacilli</taxon>
        <taxon>Bacillales</taxon>
        <taxon>Paenibacillaceae</taxon>
        <taxon>Paenibacillus</taxon>
    </lineage>
</organism>
<comment type="caution">
    <text evidence="1">The sequence shown here is derived from an EMBL/GenBank/DDBJ whole genome shotgun (WGS) entry which is preliminary data.</text>
</comment>
<dbReference type="Proteomes" id="UP001580346">
    <property type="component" value="Unassembled WGS sequence"/>
</dbReference>
<sequence>MHPLQKENKHSRELGRPYAAVQVEHINKVLVVIPGSVSILKEETKITKLPSAYPVVDSEGYLIKPSGQFYITTETFDPYHMVIDLQLEHK</sequence>
<protein>
    <submittedName>
        <fullName evidence="1">Uncharacterized protein</fullName>
    </submittedName>
</protein>
<name>A0ABV5AZD5_9BACL</name>
<evidence type="ECO:0000313" key="1">
    <source>
        <dbReference type="EMBL" id="MFB5269350.1"/>
    </source>
</evidence>
<keyword evidence="2" id="KW-1185">Reference proteome</keyword>
<evidence type="ECO:0000313" key="2">
    <source>
        <dbReference type="Proteomes" id="UP001580346"/>
    </source>
</evidence>
<gene>
    <name evidence="1" type="ORF">ACE41H_21560</name>
</gene>
<accession>A0ABV5AZD5</accession>